<gene>
    <name evidence="2" type="ORF">EJK80_00265</name>
</gene>
<sequence>MSAAAKGASSEGEGSLSSKAGDATGKDTPANGRDLLGSSVDDDKNPQWAQLWRDTTYVGVAAAAVSVAVATYNFAVYNGVIPDYVAQAMNGQLKF</sequence>
<reference evidence="2 3" key="1">
    <citation type="submission" date="2019-06" db="EMBL/GenBank/DDBJ databases">
        <title>Draft genome of C. phoceense Strain 272.</title>
        <authorList>
            <person name="Pacheco L.G.C."/>
            <person name="Barberis C.M."/>
            <person name="Almuzara M.N."/>
            <person name="Traglia G.M."/>
            <person name="Santos C.S."/>
            <person name="Rocha D.J.P.G."/>
            <person name="Aguiar E.R.G.R."/>
            <person name="Vay C.A."/>
        </authorList>
    </citation>
    <scope>NUCLEOTIDE SEQUENCE [LARGE SCALE GENOMIC DNA]</scope>
    <source>
        <strain evidence="2 3">272</strain>
    </source>
</reference>
<keyword evidence="3" id="KW-1185">Reference proteome</keyword>
<evidence type="ECO:0000256" key="1">
    <source>
        <dbReference type="SAM" id="MobiDB-lite"/>
    </source>
</evidence>
<dbReference type="Proteomes" id="UP000318080">
    <property type="component" value="Unassembled WGS sequence"/>
</dbReference>
<accession>A0A540RAJ0</accession>
<evidence type="ECO:0000313" key="2">
    <source>
        <dbReference type="EMBL" id="TQE44748.1"/>
    </source>
</evidence>
<dbReference type="AlphaFoldDB" id="A0A540RAJ0"/>
<proteinExistence type="predicted"/>
<protein>
    <submittedName>
        <fullName evidence="2">Uncharacterized protein</fullName>
    </submittedName>
</protein>
<feature type="compositionally biased region" description="Low complexity" evidence="1">
    <location>
        <begin position="1"/>
        <end position="21"/>
    </location>
</feature>
<feature type="region of interest" description="Disordered" evidence="1">
    <location>
        <begin position="1"/>
        <end position="45"/>
    </location>
</feature>
<comment type="caution">
    <text evidence="2">The sequence shown here is derived from an EMBL/GenBank/DDBJ whole genome shotgun (WGS) entry which is preliminary data.</text>
</comment>
<evidence type="ECO:0000313" key="3">
    <source>
        <dbReference type="Proteomes" id="UP000318080"/>
    </source>
</evidence>
<organism evidence="2 3">
    <name type="scientific">Corynebacterium phoceense</name>
    <dbReference type="NCBI Taxonomy" id="1686286"/>
    <lineage>
        <taxon>Bacteria</taxon>
        <taxon>Bacillati</taxon>
        <taxon>Actinomycetota</taxon>
        <taxon>Actinomycetes</taxon>
        <taxon>Mycobacteriales</taxon>
        <taxon>Corynebacteriaceae</taxon>
        <taxon>Corynebacterium</taxon>
    </lineage>
</organism>
<dbReference type="EMBL" id="VHIR01000001">
    <property type="protein sequence ID" value="TQE44748.1"/>
    <property type="molecule type" value="Genomic_DNA"/>
</dbReference>
<name>A0A540RAJ0_9CORY</name>